<evidence type="ECO:0000256" key="1">
    <source>
        <dbReference type="SAM" id="MobiDB-lite"/>
    </source>
</evidence>
<dbReference type="Proteomes" id="UP000544331">
    <property type="component" value="Unassembled WGS sequence"/>
</dbReference>
<feature type="region of interest" description="Disordered" evidence="1">
    <location>
        <begin position="64"/>
        <end position="88"/>
    </location>
</feature>
<sequence length="128" mass="14598">MYSSRGGPENEIDATSFRNCPFDTDFPKRPTQHEIDIRTFNPSIQCDASNPYPPLYDVDHHLHFRRHTKNGKRPTSKPPQHRIPEDRDLPPLIIIVLNRHAISTKISETLDHVSSKAGTVSYSKAITL</sequence>
<evidence type="ECO:0000313" key="2">
    <source>
        <dbReference type="EMBL" id="KAF5724951.1"/>
    </source>
</evidence>
<protein>
    <submittedName>
        <fullName evidence="2">Uncharacterized protein</fullName>
    </submittedName>
</protein>
<accession>A0A8H5Z8F0</accession>
<gene>
    <name evidence="2" type="ORF">FMUND_316</name>
</gene>
<reference evidence="2 3" key="1">
    <citation type="submission" date="2020-05" db="EMBL/GenBank/DDBJ databases">
        <title>Identification and distribution of gene clusters putatively required for synthesis of sphingolipid metabolism inhibitors in phylogenetically diverse species of the filamentous fungus Fusarium.</title>
        <authorList>
            <person name="Kim H.-S."/>
            <person name="Busman M."/>
            <person name="Brown D.W."/>
            <person name="Divon H."/>
            <person name="Uhlig S."/>
            <person name="Proctor R.H."/>
        </authorList>
    </citation>
    <scope>NUCLEOTIDE SEQUENCE [LARGE SCALE GENOMIC DNA]</scope>
    <source>
        <strain evidence="2 3">NRRL 66235</strain>
    </source>
</reference>
<name>A0A8H5Z8F0_9HYPO</name>
<feature type="region of interest" description="Disordered" evidence="1">
    <location>
        <begin position="1"/>
        <end position="28"/>
    </location>
</feature>
<feature type="compositionally biased region" description="Basic residues" evidence="1">
    <location>
        <begin position="64"/>
        <end position="75"/>
    </location>
</feature>
<keyword evidence="3" id="KW-1185">Reference proteome</keyword>
<comment type="caution">
    <text evidence="2">The sequence shown here is derived from an EMBL/GenBank/DDBJ whole genome shotgun (WGS) entry which is preliminary data.</text>
</comment>
<dbReference type="EMBL" id="JAAOAN010000021">
    <property type="protein sequence ID" value="KAF5724951.1"/>
    <property type="molecule type" value="Genomic_DNA"/>
</dbReference>
<proteinExistence type="predicted"/>
<organism evidence="2 3">
    <name type="scientific">Fusarium mundagurra</name>
    <dbReference type="NCBI Taxonomy" id="1567541"/>
    <lineage>
        <taxon>Eukaryota</taxon>
        <taxon>Fungi</taxon>
        <taxon>Dikarya</taxon>
        <taxon>Ascomycota</taxon>
        <taxon>Pezizomycotina</taxon>
        <taxon>Sordariomycetes</taxon>
        <taxon>Hypocreomycetidae</taxon>
        <taxon>Hypocreales</taxon>
        <taxon>Nectriaceae</taxon>
        <taxon>Fusarium</taxon>
        <taxon>Fusarium fujikuroi species complex</taxon>
    </lineage>
</organism>
<dbReference type="AlphaFoldDB" id="A0A8H5Z8F0"/>
<evidence type="ECO:0000313" key="3">
    <source>
        <dbReference type="Proteomes" id="UP000544331"/>
    </source>
</evidence>